<keyword evidence="3" id="KW-1003">Cell membrane</keyword>
<evidence type="ECO:0000256" key="3">
    <source>
        <dbReference type="ARBA" id="ARBA00022475"/>
    </source>
</evidence>
<evidence type="ECO:0000313" key="13">
    <source>
        <dbReference type="Proteomes" id="UP000551758"/>
    </source>
</evidence>
<evidence type="ECO:0000256" key="5">
    <source>
        <dbReference type="ARBA" id="ARBA00022525"/>
    </source>
</evidence>
<keyword evidence="6 11" id="KW-0732">Signal</keyword>
<gene>
    <name evidence="12" type="ORF">HPG69_008331</name>
</gene>
<protein>
    <submittedName>
        <fullName evidence="12">Uncharacterized protein</fullName>
    </submittedName>
</protein>
<accession>A0A7J7ENB8</accession>
<dbReference type="PANTHER" id="PTHR28676">
    <property type="entry name" value="ALK AND LTK LIGAND 2-RELATED"/>
    <property type="match status" value="1"/>
</dbReference>
<keyword evidence="13" id="KW-1185">Reference proteome</keyword>
<evidence type="ECO:0000256" key="2">
    <source>
        <dbReference type="ARBA" id="ARBA00004613"/>
    </source>
</evidence>
<keyword evidence="7" id="KW-0472">Membrane</keyword>
<organism evidence="12 13">
    <name type="scientific">Diceros bicornis minor</name>
    <name type="common">South-central black rhinoceros</name>
    <dbReference type="NCBI Taxonomy" id="77932"/>
    <lineage>
        <taxon>Eukaryota</taxon>
        <taxon>Metazoa</taxon>
        <taxon>Chordata</taxon>
        <taxon>Craniata</taxon>
        <taxon>Vertebrata</taxon>
        <taxon>Euteleostomi</taxon>
        <taxon>Mammalia</taxon>
        <taxon>Eutheria</taxon>
        <taxon>Laurasiatheria</taxon>
        <taxon>Perissodactyla</taxon>
        <taxon>Rhinocerotidae</taxon>
        <taxon>Diceros</taxon>
    </lineage>
</organism>
<feature type="region of interest" description="Disordered" evidence="10">
    <location>
        <begin position="186"/>
        <end position="208"/>
    </location>
</feature>
<keyword evidence="5" id="KW-0964">Secreted</keyword>
<dbReference type="GO" id="GO:0070378">
    <property type="term" value="P:positive regulation of ERK5 cascade"/>
    <property type="evidence" value="ECO:0007669"/>
    <property type="project" value="TreeGrafter"/>
</dbReference>
<dbReference type="PANTHER" id="PTHR28676:SF2">
    <property type="entry name" value="ALK AND LTK LIGAND 2"/>
    <property type="match status" value="1"/>
</dbReference>
<dbReference type="GO" id="GO:0005125">
    <property type="term" value="F:cytokine activity"/>
    <property type="evidence" value="ECO:0007669"/>
    <property type="project" value="UniProtKB-KW"/>
</dbReference>
<dbReference type="GO" id="GO:0030971">
    <property type="term" value="F:receptor tyrosine kinase binding"/>
    <property type="evidence" value="ECO:0007669"/>
    <property type="project" value="InterPro"/>
</dbReference>
<evidence type="ECO:0000256" key="7">
    <source>
        <dbReference type="ARBA" id="ARBA00023136"/>
    </source>
</evidence>
<keyword evidence="4" id="KW-0202">Cytokine</keyword>
<evidence type="ECO:0000256" key="1">
    <source>
        <dbReference type="ARBA" id="ARBA00004236"/>
    </source>
</evidence>
<evidence type="ECO:0000256" key="11">
    <source>
        <dbReference type="SAM" id="SignalP"/>
    </source>
</evidence>
<evidence type="ECO:0000256" key="4">
    <source>
        <dbReference type="ARBA" id="ARBA00022514"/>
    </source>
</evidence>
<keyword evidence="8" id="KW-1015">Disulfide bond</keyword>
<evidence type="ECO:0000256" key="8">
    <source>
        <dbReference type="ARBA" id="ARBA00023157"/>
    </source>
</evidence>
<dbReference type="Proteomes" id="UP000551758">
    <property type="component" value="Unassembled WGS sequence"/>
</dbReference>
<feature type="signal peptide" evidence="11">
    <location>
        <begin position="1"/>
        <end position="24"/>
    </location>
</feature>
<dbReference type="GO" id="GO:0070374">
    <property type="term" value="P:positive regulation of ERK1 and ERK2 cascade"/>
    <property type="evidence" value="ECO:0007669"/>
    <property type="project" value="TreeGrafter"/>
</dbReference>
<dbReference type="GO" id="GO:0005886">
    <property type="term" value="C:plasma membrane"/>
    <property type="evidence" value="ECO:0007669"/>
    <property type="project" value="UniProtKB-SubCell"/>
</dbReference>
<sequence length="208" mass="22746">MRGPGRPLLLGLLLVLGAAGPGRGVAEPREAADGQTLLRLIVEIVQELRKYQSGEAKRPPLWGQEDYALGRREVADYGADPEEQRVGERPAGWSWGQVAASKDFSVCVLCRRNPAYLSVCPVSGDTGRIQIVPRDLRMKDKFLKHLTGQFSPRPFRSARLLAAREPSRSVSPPVFQVLFISVRSAADTSTDSTTTPETAPSRHVSDSL</sequence>
<comment type="caution">
    <text evidence="12">The sequence shown here is derived from an EMBL/GenBank/DDBJ whole genome shotgun (WGS) entry which is preliminary data.</text>
</comment>
<feature type="chain" id="PRO_5029553597" evidence="11">
    <location>
        <begin position="25"/>
        <end position="208"/>
    </location>
</feature>
<feature type="compositionally biased region" description="Low complexity" evidence="10">
    <location>
        <begin position="186"/>
        <end position="201"/>
    </location>
</feature>
<evidence type="ECO:0000313" key="12">
    <source>
        <dbReference type="EMBL" id="KAF5917259.1"/>
    </source>
</evidence>
<dbReference type="GO" id="GO:0030298">
    <property type="term" value="F:receptor signaling protein tyrosine kinase activator activity"/>
    <property type="evidence" value="ECO:0007669"/>
    <property type="project" value="InterPro"/>
</dbReference>
<dbReference type="InterPro" id="IPR029364">
    <property type="entry name" value="ALKL1/2"/>
</dbReference>
<evidence type="ECO:0000256" key="6">
    <source>
        <dbReference type="ARBA" id="ARBA00022729"/>
    </source>
</evidence>
<name>A0A7J7ENB8_DICBM</name>
<dbReference type="AlphaFoldDB" id="A0A7J7ENB8"/>
<comment type="subcellular location">
    <subcellularLocation>
        <location evidence="1">Cell membrane</location>
    </subcellularLocation>
    <subcellularLocation>
        <location evidence="2">Secreted</location>
    </subcellularLocation>
</comment>
<dbReference type="EMBL" id="JACDTQ010002593">
    <property type="protein sequence ID" value="KAF5917259.1"/>
    <property type="molecule type" value="Genomic_DNA"/>
</dbReference>
<reference evidence="12 13" key="1">
    <citation type="journal article" date="2020" name="Mol. Biol. Evol.">
        <title>Interspecific Gene Flow and the Evolution of Specialization in Black and White Rhinoceros.</title>
        <authorList>
            <person name="Moodley Y."/>
            <person name="Westbury M.V."/>
            <person name="Russo I.M."/>
            <person name="Gopalakrishnan S."/>
            <person name="Rakotoarivelo A."/>
            <person name="Olsen R.A."/>
            <person name="Prost S."/>
            <person name="Tunstall T."/>
            <person name="Ryder O.A."/>
            <person name="Dalen L."/>
            <person name="Bruford M.W."/>
        </authorList>
    </citation>
    <scope>NUCLEOTIDE SEQUENCE [LARGE SCALE GENOMIC DNA]</scope>
    <source>
        <strain evidence="12">SBR-YM</strain>
        <tissue evidence="12">Skin</tissue>
    </source>
</reference>
<dbReference type="Pfam" id="PF15129">
    <property type="entry name" value="ALKL1_2"/>
    <property type="match status" value="1"/>
</dbReference>
<evidence type="ECO:0000256" key="9">
    <source>
        <dbReference type="ARBA" id="ARBA00033741"/>
    </source>
</evidence>
<dbReference type="GO" id="GO:0005615">
    <property type="term" value="C:extracellular space"/>
    <property type="evidence" value="ECO:0007669"/>
    <property type="project" value="UniProtKB-KW"/>
</dbReference>
<comment type="similarity">
    <text evidence="9">Belongs to the ALKAL family.</text>
</comment>
<proteinExistence type="inferred from homology"/>
<evidence type="ECO:0000256" key="10">
    <source>
        <dbReference type="SAM" id="MobiDB-lite"/>
    </source>
</evidence>